<proteinExistence type="predicted"/>
<reference evidence="2" key="1">
    <citation type="journal article" date="2011" name="PLoS Pathog.">
        <title>Comparative genomics yields insights into niche adaptation of plant vascular wilt pathogens.</title>
        <authorList>
            <person name="Klosterman S.J."/>
            <person name="Subbarao K.V."/>
            <person name="Kang S."/>
            <person name="Veronese P."/>
            <person name="Gold S.E."/>
            <person name="Thomma B.P.H.J."/>
            <person name="Chen Z."/>
            <person name="Henrissat B."/>
            <person name="Lee Y.-H."/>
            <person name="Park J."/>
            <person name="Garcia-Pedrajas M.D."/>
            <person name="Barbara D.J."/>
            <person name="Anchieta A."/>
            <person name="de Jonge R."/>
            <person name="Santhanam P."/>
            <person name="Maruthachalam K."/>
            <person name="Atallah Z."/>
            <person name="Amyotte S.G."/>
            <person name="Paz Z."/>
            <person name="Inderbitzin P."/>
            <person name="Hayes R.J."/>
            <person name="Heiman D.I."/>
            <person name="Young S."/>
            <person name="Zeng Q."/>
            <person name="Engels R."/>
            <person name="Galagan J."/>
            <person name="Cuomo C.A."/>
            <person name="Dobinson K.F."/>
            <person name="Ma L.-J."/>
        </authorList>
    </citation>
    <scope>NUCLEOTIDE SEQUENCE [LARGE SCALE GENOMIC DNA]</scope>
    <source>
        <strain evidence="2">VaMs.102 / ATCC MYA-4576 / FGSC 10136</strain>
    </source>
</reference>
<dbReference type="GeneID" id="9530126"/>
<sequence length="39" mass="4583">MAVRHCDNDFLAKRIKAWVDDVTKGRVDEAGLFERIYED</sequence>
<evidence type="ECO:0000313" key="1">
    <source>
        <dbReference type="EMBL" id="EEY18409.1"/>
    </source>
</evidence>
<evidence type="ECO:0000313" key="2">
    <source>
        <dbReference type="Proteomes" id="UP000008698"/>
    </source>
</evidence>
<dbReference type="KEGG" id="val:VDBG_04518"/>
<dbReference type="EMBL" id="DS985218">
    <property type="protein sequence ID" value="EEY18409.1"/>
    <property type="molecule type" value="Genomic_DNA"/>
</dbReference>
<accession>C9SHI6</accession>
<dbReference type="AlphaFoldDB" id="C9SHI6"/>
<name>C9SHI6_VERA1</name>
<dbReference type="OrthoDB" id="428260at2759"/>
<protein>
    <submittedName>
        <fullName evidence="1">Uncharacterized protein</fullName>
    </submittedName>
</protein>
<gene>
    <name evidence="1" type="ORF">VDBG_04518</name>
</gene>
<dbReference type="RefSeq" id="XP_003004912.1">
    <property type="nucleotide sequence ID" value="XM_003004866.1"/>
</dbReference>
<keyword evidence="2" id="KW-1185">Reference proteome</keyword>
<organism evidence="2">
    <name type="scientific">Verticillium alfalfae (strain VaMs.102 / ATCC MYA-4576 / FGSC 10136)</name>
    <name type="common">Verticillium wilt of alfalfa</name>
    <name type="synonym">Verticillium albo-atrum</name>
    <dbReference type="NCBI Taxonomy" id="526221"/>
    <lineage>
        <taxon>Eukaryota</taxon>
        <taxon>Fungi</taxon>
        <taxon>Dikarya</taxon>
        <taxon>Ascomycota</taxon>
        <taxon>Pezizomycotina</taxon>
        <taxon>Sordariomycetes</taxon>
        <taxon>Hypocreomycetidae</taxon>
        <taxon>Glomerellales</taxon>
        <taxon>Plectosphaerellaceae</taxon>
        <taxon>Verticillium</taxon>
    </lineage>
</organism>
<dbReference type="Proteomes" id="UP000008698">
    <property type="component" value="Unassembled WGS sequence"/>
</dbReference>
<dbReference type="HOGENOM" id="CLU_3320335_0_0_1"/>